<organism evidence="2 3">
    <name type="scientific">Immundisolibacter cernigliae</name>
    <dbReference type="NCBI Taxonomy" id="1810504"/>
    <lineage>
        <taxon>Bacteria</taxon>
        <taxon>Pseudomonadati</taxon>
        <taxon>Pseudomonadota</taxon>
        <taxon>Gammaproteobacteria</taxon>
        <taxon>Immundisolibacterales</taxon>
        <taxon>Immundisolibacteraceae</taxon>
        <taxon>Immundisolibacter</taxon>
    </lineage>
</organism>
<dbReference type="InParanoid" id="A0A1B1YUB5"/>
<keyword evidence="1" id="KW-0472">Membrane</keyword>
<keyword evidence="1" id="KW-0812">Transmembrane</keyword>
<evidence type="ECO:0000313" key="3">
    <source>
        <dbReference type="Proteomes" id="UP000092952"/>
    </source>
</evidence>
<gene>
    <name evidence="2" type="ORF">PG2T_09570</name>
</gene>
<proteinExistence type="predicted"/>
<dbReference type="AlphaFoldDB" id="A0A1B1YUB5"/>
<sequence length="125" mass="12965">MSPPRLPLFLLAAYGLIALGEGASSALDSGVGTDLSRAVITVAGVLWLLHGLRRAQAWAWWLATGGATVFLISVSTALVMAGLAGQPAKLPPSLYAKSALLLGVACLLLLPASRRRYLGRRDAAS</sequence>
<reference evidence="3" key="1">
    <citation type="submission" date="2016-03" db="EMBL/GenBank/DDBJ databases">
        <title>Complete genome sequence of Solimmundus cernigliae, representing a novel lineage of polycyclic aromatic hydrocarbon degraders within the Gammaproteobacteria.</title>
        <authorList>
            <person name="Singleton D.R."/>
            <person name="Dickey A.N."/>
            <person name="Scholl E.H."/>
            <person name="Wright F.A."/>
            <person name="Aitken M.D."/>
        </authorList>
    </citation>
    <scope>NUCLEOTIDE SEQUENCE [LARGE SCALE GENOMIC DNA]</scope>
    <source>
        <strain evidence="3">TR3.2</strain>
    </source>
</reference>
<dbReference type="KEGG" id="gbi:PG2T_09570"/>
<evidence type="ECO:0000256" key="1">
    <source>
        <dbReference type="SAM" id="Phobius"/>
    </source>
</evidence>
<feature type="transmembrane region" description="Helical" evidence="1">
    <location>
        <begin position="94"/>
        <end position="112"/>
    </location>
</feature>
<feature type="transmembrane region" description="Helical" evidence="1">
    <location>
        <begin position="35"/>
        <end position="52"/>
    </location>
</feature>
<keyword evidence="3" id="KW-1185">Reference proteome</keyword>
<dbReference type="RefSeq" id="WP_068804555.1">
    <property type="nucleotide sequence ID" value="NZ_CP014671.1"/>
</dbReference>
<accession>A0A1B1YUB5</accession>
<feature type="transmembrane region" description="Helical" evidence="1">
    <location>
        <begin position="59"/>
        <end position="82"/>
    </location>
</feature>
<dbReference type="EMBL" id="CP014671">
    <property type="protein sequence ID" value="ANX04401.1"/>
    <property type="molecule type" value="Genomic_DNA"/>
</dbReference>
<dbReference type="Proteomes" id="UP000092952">
    <property type="component" value="Chromosome"/>
</dbReference>
<dbReference type="STRING" id="1810504.PG2T_09570"/>
<protein>
    <submittedName>
        <fullName evidence="2">Uncharacterized protein</fullName>
    </submittedName>
</protein>
<keyword evidence="1" id="KW-1133">Transmembrane helix</keyword>
<name>A0A1B1YUB5_9GAMM</name>
<evidence type="ECO:0000313" key="2">
    <source>
        <dbReference type="EMBL" id="ANX04401.1"/>
    </source>
</evidence>